<dbReference type="AlphaFoldDB" id="A0A161Q986"/>
<dbReference type="InterPro" id="IPR010140">
    <property type="entry name" value="Histidinol_P_phosphatase_HisJ"/>
</dbReference>
<organism evidence="10 11">
    <name type="scientific">Thermovenabulum gondwanense</name>
    <dbReference type="NCBI Taxonomy" id="520767"/>
    <lineage>
        <taxon>Bacteria</taxon>
        <taxon>Bacillati</taxon>
        <taxon>Bacillota</taxon>
        <taxon>Clostridia</taxon>
        <taxon>Thermosediminibacterales</taxon>
        <taxon>Thermosediminibacteraceae</taxon>
        <taxon>Thermovenabulum</taxon>
    </lineage>
</organism>
<comment type="pathway">
    <text evidence="1 8">Amino-acid biosynthesis; L-histidine biosynthesis; L-histidine from 5-phospho-alpha-D-ribose 1-diphosphate: step 8/9.</text>
</comment>
<dbReference type="Gene3D" id="3.20.20.140">
    <property type="entry name" value="Metal-dependent hydrolases"/>
    <property type="match status" value="1"/>
</dbReference>
<dbReference type="GO" id="GO:0005737">
    <property type="term" value="C:cytoplasm"/>
    <property type="evidence" value="ECO:0007669"/>
    <property type="project" value="TreeGrafter"/>
</dbReference>
<evidence type="ECO:0000313" key="11">
    <source>
        <dbReference type="Proteomes" id="UP000075737"/>
    </source>
</evidence>
<keyword evidence="5 8" id="KW-0378">Hydrolase</keyword>
<dbReference type="RefSeq" id="WP_068749380.1">
    <property type="nucleotide sequence ID" value="NZ_LOHZ01000047.1"/>
</dbReference>
<proteinExistence type="inferred from homology"/>
<dbReference type="PANTHER" id="PTHR21039">
    <property type="entry name" value="HISTIDINOL PHOSPHATASE-RELATED"/>
    <property type="match status" value="1"/>
</dbReference>
<dbReference type="PANTHER" id="PTHR21039:SF0">
    <property type="entry name" value="HISTIDINOL-PHOSPHATASE"/>
    <property type="match status" value="1"/>
</dbReference>
<dbReference type="NCBIfam" id="NF005596">
    <property type="entry name" value="PRK07328.1"/>
    <property type="match status" value="1"/>
</dbReference>
<feature type="domain" description="PHP" evidence="9">
    <location>
        <begin position="5"/>
        <end position="203"/>
    </location>
</feature>
<dbReference type="STRING" id="520767.ATZ99_22940"/>
<evidence type="ECO:0000313" key="10">
    <source>
        <dbReference type="EMBL" id="KYO63814.1"/>
    </source>
</evidence>
<evidence type="ECO:0000256" key="1">
    <source>
        <dbReference type="ARBA" id="ARBA00004970"/>
    </source>
</evidence>
<dbReference type="EMBL" id="LOHZ01000047">
    <property type="protein sequence ID" value="KYO63814.1"/>
    <property type="molecule type" value="Genomic_DNA"/>
</dbReference>
<dbReference type="PATRIC" id="fig|520767.4.peg.2428"/>
<comment type="caution">
    <text evidence="10">The sequence shown here is derived from an EMBL/GenBank/DDBJ whole genome shotgun (WGS) entry which is preliminary data.</text>
</comment>
<reference evidence="10 11" key="1">
    <citation type="submission" date="2015-12" db="EMBL/GenBank/DDBJ databases">
        <title>Draft genome of Thermovenabulum gondwanense isolated from a red thermophilic microbial mat colonisisng an outflow channel of a bore well.</title>
        <authorList>
            <person name="Patel B.K."/>
        </authorList>
    </citation>
    <scope>NUCLEOTIDE SEQUENCE [LARGE SCALE GENOMIC DNA]</scope>
    <source>
        <strain evidence="10 11">R270</strain>
    </source>
</reference>
<gene>
    <name evidence="10" type="primary">hisK</name>
    <name evidence="10" type="ORF">ATZ99_22940</name>
</gene>
<protein>
    <recommendedName>
        <fullName evidence="3 8">Histidinol-phosphatase</fullName>
        <shortName evidence="8">HolPase</shortName>
        <ecNumber evidence="3 8">3.1.3.15</ecNumber>
    </recommendedName>
</protein>
<evidence type="ECO:0000256" key="3">
    <source>
        <dbReference type="ARBA" id="ARBA00013085"/>
    </source>
</evidence>
<comment type="similarity">
    <text evidence="2 8">Belongs to the PHP hydrolase family. HisK subfamily.</text>
</comment>
<dbReference type="SUPFAM" id="SSF89550">
    <property type="entry name" value="PHP domain-like"/>
    <property type="match status" value="1"/>
</dbReference>
<accession>A0A161Q986</accession>
<dbReference type="GO" id="GO:0004401">
    <property type="term" value="F:histidinol-phosphatase activity"/>
    <property type="evidence" value="ECO:0007669"/>
    <property type="project" value="UniProtKB-UniRule"/>
</dbReference>
<evidence type="ECO:0000256" key="6">
    <source>
        <dbReference type="ARBA" id="ARBA00023102"/>
    </source>
</evidence>
<sequence>MSYRDFHVHIEQGPYTLKWLKKFIEKAKERNIEEIGISEHIYRFVQAKNIWKGGPIRNEWHEKRATEDIEEYISLIEKAKKEGFPVKLGIEADYFPENEEIIREFIKDYPFDFVIGSVHWLSEFGFDNPERIKDWEGRDIDKVYEEYYITLISAVKSGIFDFIAHPDLVKIFNYRSKADLSNIYGNLAEEIKSKNMCIEVSTAGLRKPVKEIYPSEDLMYYFSKFDIPVILNSDAHCPEDVGKDFEKAVKYIKSFGFDKLCYFENRKRMQYEIREE</sequence>
<dbReference type="InterPro" id="IPR016195">
    <property type="entry name" value="Pol/histidinol_Pase-like"/>
</dbReference>
<name>A0A161Q986_9FIRM</name>
<keyword evidence="11" id="KW-1185">Reference proteome</keyword>
<dbReference type="Proteomes" id="UP000075737">
    <property type="component" value="Unassembled WGS sequence"/>
</dbReference>
<evidence type="ECO:0000256" key="2">
    <source>
        <dbReference type="ARBA" id="ARBA00009152"/>
    </source>
</evidence>
<evidence type="ECO:0000256" key="5">
    <source>
        <dbReference type="ARBA" id="ARBA00022801"/>
    </source>
</evidence>
<dbReference type="CDD" id="cd12110">
    <property type="entry name" value="PHP_HisPPase_Hisj_like"/>
    <property type="match status" value="1"/>
</dbReference>
<dbReference type="GO" id="GO:0000105">
    <property type="term" value="P:L-histidine biosynthetic process"/>
    <property type="evidence" value="ECO:0007669"/>
    <property type="project" value="UniProtKB-UniRule"/>
</dbReference>
<keyword evidence="4 8" id="KW-0028">Amino-acid biosynthesis</keyword>
<evidence type="ECO:0000256" key="7">
    <source>
        <dbReference type="ARBA" id="ARBA00049158"/>
    </source>
</evidence>
<evidence type="ECO:0000256" key="8">
    <source>
        <dbReference type="RuleBase" id="RU366003"/>
    </source>
</evidence>
<evidence type="ECO:0000259" key="9">
    <source>
        <dbReference type="Pfam" id="PF02811"/>
    </source>
</evidence>
<comment type="catalytic activity">
    <reaction evidence="7 8">
        <text>L-histidinol phosphate + H2O = L-histidinol + phosphate</text>
        <dbReference type="Rhea" id="RHEA:14465"/>
        <dbReference type="ChEBI" id="CHEBI:15377"/>
        <dbReference type="ChEBI" id="CHEBI:43474"/>
        <dbReference type="ChEBI" id="CHEBI:57699"/>
        <dbReference type="ChEBI" id="CHEBI:57980"/>
        <dbReference type="EC" id="3.1.3.15"/>
    </reaction>
</comment>
<dbReference type="NCBIfam" id="TIGR01856">
    <property type="entry name" value="hisJ_fam"/>
    <property type="match status" value="1"/>
</dbReference>
<dbReference type="Pfam" id="PF02811">
    <property type="entry name" value="PHP"/>
    <property type="match status" value="1"/>
</dbReference>
<dbReference type="EC" id="3.1.3.15" evidence="3 8"/>
<dbReference type="OrthoDB" id="9775255at2"/>
<keyword evidence="6 8" id="KW-0368">Histidine biosynthesis</keyword>
<dbReference type="InterPro" id="IPR004013">
    <property type="entry name" value="PHP_dom"/>
</dbReference>
<evidence type="ECO:0000256" key="4">
    <source>
        <dbReference type="ARBA" id="ARBA00022605"/>
    </source>
</evidence>
<dbReference type="UniPathway" id="UPA00031">
    <property type="reaction ID" value="UER00013"/>
</dbReference>